<dbReference type="Proteomes" id="UP001476950">
    <property type="component" value="Unassembled WGS sequence"/>
</dbReference>
<dbReference type="EMBL" id="JAMPLM010000015">
    <property type="protein sequence ID" value="MEP1060093.1"/>
    <property type="molecule type" value="Genomic_DNA"/>
</dbReference>
<name>A0ABV0KLH0_9CYAN</name>
<sequence>MLDVHGQNPSSAREKRSPRADGTLLNGWIQQQVDLPYVRVKSRLRGNNLHLLLEGSPCPSGAVVIPKLRQALSVTALADQLPPESPPVYRVIVYGRLPQCSKPEWTESFVPHAADRPALKPGSLETTRSPEQTSPRSLSELAGSASQECNIEATGVSMLHAARQGQPEAIARHLSDVFGSLGIAVRIRQGSPKPSQPDASSTPIGLSAQVETHSPLVTPPSSQRLFIVCESAYSPDPLLLAEPIAQRLRALELKGFQDAVIFGQVTGETKPEWLLRVDLTPPNDILKAWARWGDVQSITRLLNRILLPHQVETSALLKDATLHLTCRGMQSAKPDKLTMIAAIVPLLEALSPQGIRAATLYGFAQDASSDLVEPASSSTGHQNGTTPAPLWVHWLDLSTDPQPKTALNLAQEGNLDAIAFLLTRMLNPDLDTKLATGGIQLQVRQKADLLHVMGEAPLCPSQSQMGGAIARFLKPLQLPAIAGVRIYGRRAGQKQPLWSYGVDFASRDRLVPEAAPEFAVSDAYVGDLLSPPGALVLRTEQASEASQSWLGTLWDNSIQRVQRSLLWSQLFVPLETVPPSPQLQRSYRSGLTTQRSASVAVVWGTLGLLLVVQADWLLSQWVKTPPPVPIAKEIEPPASSAPAPAQPFPTLSLKKSKPGDPTVFNKSGFTQSGEIASSPAADSSGLVAAALPASPLRPKAGNLLRGLESYPTFNSRQLDEKLALYQAYLTDYGTPDILIIGSSRALRGVDPIALQKTLAEQGYSGAKIFNFGVNGATAQVVDVIVQQLLPQDKLPKLILWADGARAFNSGRSDVTYDGIIASDGYQTLAAGRSPIPGTATAEVPDPQELETSKTEMAAASSVAGAPATSLMGGYRTVNQKLNQGLEGLSALYSQRDNLKRFLRDGLVSLVPKSPTAIALNDVIVPNNLSEATSPGAVAANSPGSVLSDGQSAIDIDGFLPLPNQFNPATYYQKYARVNGDYDSDYESFNLEGSQAQALTNLVQFSQTHQIPLVFVNLPLTGDYLDPTRKRHEEAFQQHMLRLSTQLGFVYRDLNQSLANQPAYFSDPSHLNRYGAYEVARRLAIDVMIPWNQARP</sequence>
<evidence type="ECO:0000313" key="2">
    <source>
        <dbReference type="EMBL" id="MEP1060093.1"/>
    </source>
</evidence>
<accession>A0ABV0KLH0</accession>
<evidence type="ECO:0000313" key="3">
    <source>
        <dbReference type="Proteomes" id="UP001476950"/>
    </source>
</evidence>
<evidence type="ECO:0000256" key="1">
    <source>
        <dbReference type="SAM" id="MobiDB-lite"/>
    </source>
</evidence>
<reference evidence="2 3" key="1">
    <citation type="submission" date="2022-04" db="EMBL/GenBank/DDBJ databases">
        <title>Positive selection, recombination, and allopatry shape intraspecific diversity of widespread and dominant cyanobacteria.</title>
        <authorList>
            <person name="Wei J."/>
            <person name="Shu W."/>
            <person name="Hu C."/>
        </authorList>
    </citation>
    <scope>NUCLEOTIDE SEQUENCE [LARGE SCALE GENOMIC DNA]</scope>
    <source>
        <strain evidence="2 3">AS-A4</strain>
    </source>
</reference>
<organism evidence="2 3">
    <name type="scientific">Stenomitos frigidus AS-A4</name>
    <dbReference type="NCBI Taxonomy" id="2933935"/>
    <lineage>
        <taxon>Bacteria</taxon>
        <taxon>Bacillati</taxon>
        <taxon>Cyanobacteriota</taxon>
        <taxon>Cyanophyceae</taxon>
        <taxon>Leptolyngbyales</taxon>
        <taxon>Leptolyngbyaceae</taxon>
        <taxon>Stenomitos</taxon>
    </lineage>
</organism>
<dbReference type="SUPFAM" id="SSF52266">
    <property type="entry name" value="SGNH hydrolase"/>
    <property type="match status" value="1"/>
</dbReference>
<feature type="region of interest" description="Disordered" evidence="1">
    <location>
        <begin position="112"/>
        <end position="143"/>
    </location>
</feature>
<dbReference type="RefSeq" id="WP_190449284.1">
    <property type="nucleotide sequence ID" value="NZ_JAMPLM010000015.1"/>
</dbReference>
<comment type="caution">
    <text evidence="2">The sequence shown here is derived from an EMBL/GenBank/DDBJ whole genome shotgun (WGS) entry which is preliminary data.</text>
</comment>
<feature type="compositionally biased region" description="Polar residues" evidence="1">
    <location>
        <begin position="124"/>
        <end position="137"/>
    </location>
</feature>
<keyword evidence="3" id="KW-1185">Reference proteome</keyword>
<protein>
    <recommendedName>
        <fullName evidence="4">DUF1574 domain-containing protein</fullName>
    </recommendedName>
</protein>
<evidence type="ECO:0008006" key="4">
    <source>
        <dbReference type="Google" id="ProtNLM"/>
    </source>
</evidence>
<proteinExistence type="predicted"/>
<gene>
    <name evidence="2" type="ORF">NDI38_16775</name>
</gene>
<feature type="region of interest" description="Disordered" evidence="1">
    <location>
        <begin position="633"/>
        <end position="669"/>
    </location>
</feature>